<keyword evidence="3" id="KW-1185">Reference proteome</keyword>
<organism evidence="2 3">
    <name type="scientific">Hypholoma sublateritium (strain FD-334 SS-4)</name>
    <dbReference type="NCBI Taxonomy" id="945553"/>
    <lineage>
        <taxon>Eukaryota</taxon>
        <taxon>Fungi</taxon>
        <taxon>Dikarya</taxon>
        <taxon>Basidiomycota</taxon>
        <taxon>Agaricomycotina</taxon>
        <taxon>Agaricomycetes</taxon>
        <taxon>Agaricomycetidae</taxon>
        <taxon>Agaricales</taxon>
        <taxon>Agaricineae</taxon>
        <taxon>Strophariaceae</taxon>
        <taxon>Hypholoma</taxon>
    </lineage>
</organism>
<protein>
    <recommendedName>
        <fullName evidence="4">F-box domain-containing protein</fullName>
    </recommendedName>
</protein>
<evidence type="ECO:0000313" key="2">
    <source>
        <dbReference type="EMBL" id="KJA19042.1"/>
    </source>
</evidence>
<proteinExistence type="predicted"/>
<dbReference type="OrthoDB" id="3248197at2759"/>
<evidence type="ECO:0000313" key="3">
    <source>
        <dbReference type="Proteomes" id="UP000054270"/>
    </source>
</evidence>
<evidence type="ECO:0008006" key="4">
    <source>
        <dbReference type="Google" id="ProtNLM"/>
    </source>
</evidence>
<accession>A0A0D2KWN8</accession>
<feature type="non-terminal residue" evidence="2">
    <location>
        <position position="113"/>
    </location>
</feature>
<reference evidence="3" key="1">
    <citation type="submission" date="2014-04" db="EMBL/GenBank/DDBJ databases">
        <title>Evolutionary Origins and Diversification of the Mycorrhizal Mutualists.</title>
        <authorList>
            <consortium name="DOE Joint Genome Institute"/>
            <consortium name="Mycorrhizal Genomics Consortium"/>
            <person name="Kohler A."/>
            <person name="Kuo A."/>
            <person name="Nagy L.G."/>
            <person name="Floudas D."/>
            <person name="Copeland A."/>
            <person name="Barry K.W."/>
            <person name="Cichocki N."/>
            <person name="Veneault-Fourrey C."/>
            <person name="LaButti K."/>
            <person name="Lindquist E.A."/>
            <person name="Lipzen A."/>
            <person name="Lundell T."/>
            <person name="Morin E."/>
            <person name="Murat C."/>
            <person name="Riley R."/>
            <person name="Ohm R."/>
            <person name="Sun H."/>
            <person name="Tunlid A."/>
            <person name="Henrissat B."/>
            <person name="Grigoriev I.V."/>
            <person name="Hibbett D.S."/>
            <person name="Martin F."/>
        </authorList>
    </citation>
    <scope>NUCLEOTIDE SEQUENCE [LARGE SCALE GENOMIC DNA]</scope>
    <source>
        <strain evidence="3">FD-334 SS-4</strain>
    </source>
</reference>
<dbReference type="Proteomes" id="UP000054270">
    <property type="component" value="Unassembled WGS sequence"/>
</dbReference>
<gene>
    <name evidence="2" type="ORF">HYPSUDRAFT_144224</name>
</gene>
<keyword evidence="1" id="KW-0175">Coiled coil</keyword>
<dbReference type="EMBL" id="KN817582">
    <property type="protein sequence ID" value="KJA19042.1"/>
    <property type="molecule type" value="Genomic_DNA"/>
</dbReference>
<name>A0A0D2KWN8_HYPSF</name>
<feature type="coiled-coil region" evidence="1">
    <location>
        <begin position="8"/>
        <end position="42"/>
    </location>
</feature>
<sequence>MRPTNAKLKDVEAQISEMMAHIRELKSQVKQAKTKLRRLRNEEAAIFESLADHRLVFSPFRNIPEDVLREICIQAYLEGNMAELTFMGLPLPFRLAKICRGMRYIVLTTPIFW</sequence>
<evidence type="ECO:0000256" key="1">
    <source>
        <dbReference type="SAM" id="Coils"/>
    </source>
</evidence>
<dbReference type="AlphaFoldDB" id="A0A0D2KWN8"/>